<accession>A0A855X8P2</accession>
<protein>
    <submittedName>
        <fullName evidence="1">Uncharacterized protein</fullName>
    </submittedName>
</protein>
<comment type="caution">
    <text evidence="1">The sequence shown here is derived from an EMBL/GenBank/DDBJ whole genome shotgun (WGS) entry which is preliminary data.</text>
</comment>
<evidence type="ECO:0000313" key="2">
    <source>
        <dbReference type="Proteomes" id="UP000245980"/>
    </source>
</evidence>
<organism evidence="1 2">
    <name type="scientific">Limosilactobacillus reuteri</name>
    <name type="common">Lactobacillus reuteri</name>
    <dbReference type="NCBI Taxonomy" id="1598"/>
    <lineage>
        <taxon>Bacteria</taxon>
        <taxon>Bacillati</taxon>
        <taxon>Bacillota</taxon>
        <taxon>Bacilli</taxon>
        <taxon>Lactobacillales</taxon>
        <taxon>Lactobacillaceae</taxon>
        <taxon>Limosilactobacillus</taxon>
    </lineage>
</organism>
<name>A0A855X8P2_LIMRT</name>
<proteinExistence type="predicted"/>
<sequence>MNKYGENIVLKVNKDKCLAGFYALGFEPKEIMGVLYQAITVLCKEQEVDPAVQLMQLMMAAEERKSNGRESF</sequence>
<dbReference type="RefSeq" id="WP_109915755.1">
    <property type="nucleotide sequence ID" value="NZ_QGHP01000130.1"/>
</dbReference>
<gene>
    <name evidence="1" type="ORF">DKZ22_12535</name>
</gene>
<dbReference type="AlphaFoldDB" id="A0A855X8P2"/>
<dbReference type="Proteomes" id="UP000245980">
    <property type="component" value="Unassembled WGS sequence"/>
</dbReference>
<reference evidence="1 2" key="1">
    <citation type="journal article" date="2018" name="Front. Microbiol.">
        <title>Comparative Genomics of the Herbivore Gut Symbiont Lactobacillus reuteri Reveals Genetic Diversity and Lifestyle Adaptation.</title>
        <authorList>
            <person name="Zhao J."/>
        </authorList>
    </citation>
    <scope>NUCLEOTIDE SEQUENCE [LARGE SCALE GENOMIC DNA]</scope>
    <source>
        <strain evidence="1 2">LR10</strain>
    </source>
</reference>
<dbReference type="EMBL" id="QGHT01000156">
    <property type="protein sequence ID" value="PWT38750.1"/>
    <property type="molecule type" value="Genomic_DNA"/>
</dbReference>
<evidence type="ECO:0000313" key="1">
    <source>
        <dbReference type="EMBL" id="PWT38750.1"/>
    </source>
</evidence>